<feature type="region of interest" description="Disordered" evidence="1">
    <location>
        <begin position="1"/>
        <end position="158"/>
    </location>
</feature>
<feature type="compositionally biased region" description="Polar residues" evidence="1">
    <location>
        <begin position="220"/>
        <end position="229"/>
    </location>
</feature>
<feature type="compositionally biased region" description="Polar residues" evidence="1">
    <location>
        <begin position="469"/>
        <end position="479"/>
    </location>
</feature>
<comment type="caution">
    <text evidence="2">The sequence shown here is derived from an EMBL/GenBank/DDBJ whole genome shotgun (WGS) entry which is preliminary data.</text>
</comment>
<dbReference type="Proteomes" id="UP000829685">
    <property type="component" value="Unassembled WGS sequence"/>
</dbReference>
<accession>A0A9Q0ALB9</accession>
<feature type="compositionally biased region" description="Basic residues" evidence="1">
    <location>
        <begin position="362"/>
        <end position="372"/>
    </location>
</feature>
<feature type="compositionally biased region" description="Low complexity" evidence="1">
    <location>
        <begin position="298"/>
        <end position="312"/>
    </location>
</feature>
<dbReference type="AlphaFoldDB" id="A0A9Q0ALB9"/>
<feature type="compositionally biased region" description="Polar residues" evidence="1">
    <location>
        <begin position="488"/>
        <end position="509"/>
    </location>
</feature>
<feature type="compositionally biased region" description="Low complexity" evidence="1">
    <location>
        <begin position="231"/>
        <end position="250"/>
    </location>
</feature>
<feature type="compositionally biased region" description="Basic residues" evidence="1">
    <location>
        <begin position="251"/>
        <end position="261"/>
    </location>
</feature>
<proteinExistence type="predicted"/>
<feature type="region of interest" description="Disordered" evidence="1">
    <location>
        <begin position="194"/>
        <end position="518"/>
    </location>
</feature>
<organism evidence="2 3">
    <name type="scientific">Neoarthrinium moseri</name>
    <dbReference type="NCBI Taxonomy" id="1658444"/>
    <lineage>
        <taxon>Eukaryota</taxon>
        <taxon>Fungi</taxon>
        <taxon>Dikarya</taxon>
        <taxon>Ascomycota</taxon>
        <taxon>Pezizomycotina</taxon>
        <taxon>Sordariomycetes</taxon>
        <taxon>Xylariomycetidae</taxon>
        <taxon>Amphisphaeriales</taxon>
        <taxon>Apiosporaceae</taxon>
        <taxon>Neoarthrinium</taxon>
    </lineage>
</organism>
<sequence length="800" mass="83932">MTGRGDNNRSRRGRPGRPGRGLTRPYAGQSRHQALPGHFGDVGDDSFGERRSTGPPSLQAGSSAEHGLGVVDNYTSSSWGPSRSSLQPGAGAGAGAGAEYWPRNVDQFAPSSRPVAPGLGQRGENTSHGAGFSPGVSSRGLTPEPYTPPIVPPDPESPIDCLDCFTQSSSLGGTNSFTPLHFINYTAADFEDMAPRKKADDGESDYKPARSAPRKRATPSKASMASKVQTPAAPNAPEASASDAADGNSAAKKKTTAKRNTKVATKAQKLAASSQPSGDVEPQDTPTKATKTARAKKNAPAATSASSQQPTPESQGGQSNPASTSSNPFFQFGQVANDDSQTATPLTFDQPSTVAKAQTGRGRGRGAARARRATGGLRMPRILHARAATSRLQRVTGVASEDDEEDSDDDDDDDDDDSSVAAPDVTSHRAGSQVHTPADPMPRTQKRTRTPAQIIGGGSAMQPPPTPQPSGRTQTSRGQATFGPAINQAGSGQQQANFSAANNENSGSTRADGMPDDWPRNVWSGLGRVIEEGNWDESDRLYMNGIQAGIGYGITAYKECLVMEFINTGRLWGNNVIFTDGTQDRNLRAEIIRGTTAFEIFGALRGGEDFLNIRAQIQGHAEELAAIHSQDTQPQPGVAGRWDFIPASQQPTGFFPAAGQPSTQFTGNAAQPTYPGSHAFNFQSDPRTLSTSQDLSQVPGLSAALSQPARQQYLPPSGGVTNMEGLFQTPNTDANVLQAPTAFTTSFGPAVDNNDDAATAEQGAAVDNNGDAAVENGPMLGETENGRAVIQMPNNDHEQL</sequence>
<protein>
    <submittedName>
        <fullName evidence="2">Uncharacterized protein</fullName>
    </submittedName>
</protein>
<feature type="compositionally biased region" description="Polar residues" evidence="1">
    <location>
        <begin position="313"/>
        <end position="329"/>
    </location>
</feature>
<feature type="compositionally biased region" description="Polar residues" evidence="1">
    <location>
        <begin position="73"/>
        <end position="87"/>
    </location>
</feature>
<feature type="compositionally biased region" description="Pro residues" evidence="1">
    <location>
        <begin position="145"/>
        <end position="156"/>
    </location>
</feature>
<feature type="compositionally biased region" description="Basic and acidic residues" evidence="1">
    <location>
        <begin position="194"/>
        <end position="208"/>
    </location>
</feature>
<gene>
    <name evidence="2" type="ORF">JX265_010724</name>
</gene>
<keyword evidence="3" id="KW-1185">Reference proteome</keyword>
<dbReference type="EMBL" id="JAFIMR010000036">
    <property type="protein sequence ID" value="KAI1858631.1"/>
    <property type="molecule type" value="Genomic_DNA"/>
</dbReference>
<feature type="compositionally biased region" description="Acidic residues" evidence="1">
    <location>
        <begin position="400"/>
        <end position="418"/>
    </location>
</feature>
<evidence type="ECO:0000256" key="1">
    <source>
        <dbReference type="SAM" id="MobiDB-lite"/>
    </source>
</evidence>
<reference evidence="2" key="1">
    <citation type="submission" date="2021-03" db="EMBL/GenBank/DDBJ databases">
        <title>Revisited historic fungal species revealed as producer of novel bioactive compounds through whole genome sequencing and comparative genomics.</title>
        <authorList>
            <person name="Vignolle G.A."/>
            <person name="Hochenegger N."/>
            <person name="Mach R.L."/>
            <person name="Mach-Aigner A.R."/>
            <person name="Javad Rahimi M."/>
            <person name="Salim K.A."/>
            <person name="Chan C.M."/>
            <person name="Lim L.B.L."/>
            <person name="Cai F."/>
            <person name="Druzhinina I.S."/>
            <person name="U'Ren J.M."/>
            <person name="Derntl C."/>
        </authorList>
    </citation>
    <scope>NUCLEOTIDE SEQUENCE</scope>
    <source>
        <strain evidence="2">TUCIM 5799</strain>
    </source>
</reference>
<name>A0A9Q0ALB9_9PEZI</name>
<feature type="compositionally biased region" description="Polar residues" evidence="1">
    <location>
        <begin position="337"/>
        <end position="356"/>
    </location>
</feature>
<evidence type="ECO:0000313" key="3">
    <source>
        <dbReference type="Proteomes" id="UP000829685"/>
    </source>
</evidence>
<evidence type="ECO:0000313" key="2">
    <source>
        <dbReference type="EMBL" id="KAI1858631.1"/>
    </source>
</evidence>